<proteinExistence type="predicted"/>
<name>A0A2I0XH54_9ASPA</name>
<dbReference type="EMBL" id="KZ501892">
    <property type="protein sequence ID" value="PKU87243.1"/>
    <property type="molecule type" value="Genomic_DNA"/>
</dbReference>
<protein>
    <submittedName>
        <fullName evidence="1">Uncharacterized protein</fullName>
    </submittedName>
</protein>
<gene>
    <name evidence="1" type="ORF">MA16_Dca009391</name>
</gene>
<sequence length="53" mass="6535">MADKQCDTNIWHCTVHLRHFLVYTELVEETRERRERSLRGKNEVRLEMNQCIF</sequence>
<accession>A0A2I0XH54</accession>
<evidence type="ECO:0000313" key="2">
    <source>
        <dbReference type="Proteomes" id="UP000233837"/>
    </source>
</evidence>
<organism evidence="1 2">
    <name type="scientific">Dendrobium catenatum</name>
    <dbReference type="NCBI Taxonomy" id="906689"/>
    <lineage>
        <taxon>Eukaryota</taxon>
        <taxon>Viridiplantae</taxon>
        <taxon>Streptophyta</taxon>
        <taxon>Embryophyta</taxon>
        <taxon>Tracheophyta</taxon>
        <taxon>Spermatophyta</taxon>
        <taxon>Magnoliopsida</taxon>
        <taxon>Liliopsida</taxon>
        <taxon>Asparagales</taxon>
        <taxon>Orchidaceae</taxon>
        <taxon>Epidendroideae</taxon>
        <taxon>Malaxideae</taxon>
        <taxon>Dendrobiinae</taxon>
        <taxon>Dendrobium</taxon>
    </lineage>
</organism>
<keyword evidence="2" id="KW-1185">Reference proteome</keyword>
<dbReference type="Proteomes" id="UP000233837">
    <property type="component" value="Unassembled WGS sequence"/>
</dbReference>
<dbReference type="AlphaFoldDB" id="A0A2I0XH54"/>
<reference evidence="1 2" key="2">
    <citation type="journal article" date="2017" name="Nature">
        <title>The Apostasia genome and the evolution of orchids.</title>
        <authorList>
            <person name="Zhang G.Q."/>
            <person name="Liu K.W."/>
            <person name="Li Z."/>
            <person name="Lohaus R."/>
            <person name="Hsiao Y.Y."/>
            <person name="Niu S.C."/>
            <person name="Wang J.Y."/>
            <person name="Lin Y.C."/>
            <person name="Xu Q."/>
            <person name="Chen L.J."/>
            <person name="Yoshida K."/>
            <person name="Fujiwara S."/>
            <person name="Wang Z.W."/>
            <person name="Zhang Y.Q."/>
            <person name="Mitsuda N."/>
            <person name="Wang M."/>
            <person name="Liu G.H."/>
            <person name="Pecoraro L."/>
            <person name="Huang H.X."/>
            <person name="Xiao X.J."/>
            <person name="Lin M."/>
            <person name="Wu X.Y."/>
            <person name="Wu W.L."/>
            <person name="Chen Y.Y."/>
            <person name="Chang S.B."/>
            <person name="Sakamoto S."/>
            <person name="Ohme-Takagi M."/>
            <person name="Yagi M."/>
            <person name="Zeng S.J."/>
            <person name="Shen C.Y."/>
            <person name="Yeh C.M."/>
            <person name="Luo Y.B."/>
            <person name="Tsai W.C."/>
            <person name="Van de Peer Y."/>
            <person name="Liu Z.J."/>
        </authorList>
    </citation>
    <scope>NUCLEOTIDE SEQUENCE [LARGE SCALE GENOMIC DNA]</scope>
    <source>
        <tissue evidence="1">The whole plant</tissue>
    </source>
</reference>
<reference evidence="1 2" key="1">
    <citation type="journal article" date="2016" name="Sci. Rep.">
        <title>The Dendrobium catenatum Lindl. genome sequence provides insights into polysaccharide synthase, floral development and adaptive evolution.</title>
        <authorList>
            <person name="Zhang G.Q."/>
            <person name="Xu Q."/>
            <person name="Bian C."/>
            <person name="Tsai W.C."/>
            <person name="Yeh C.M."/>
            <person name="Liu K.W."/>
            <person name="Yoshida K."/>
            <person name="Zhang L.S."/>
            <person name="Chang S.B."/>
            <person name="Chen F."/>
            <person name="Shi Y."/>
            <person name="Su Y.Y."/>
            <person name="Zhang Y.Q."/>
            <person name="Chen L.J."/>
            <person name="Yin Y."/>
            <person name="Lin M."/>
            <person name="Huang H."/>
            <person name="Deng H."/>
            <person name="Wang Z.W."/>
            <person name="Zhu S.L."/>
            <person name="Zhao X."/>
            <person name="Deng C."/>
            <person name="Niu S.C."/>
            <person name="Huang J."/>
            <person name="Wang M."/>
            <person name="Liu G.H."/>
            <person name="Yang H.J."/>
            <person name="Xiao X.J."/>
            <person name="Hsiao Y.Y."/>
            <person name="Wu W.L."/>
            <person name="Chen Y.Y."/>
            <person name="Mitsuda N."/>
            <person name="Ohme-Takagi M."/>
            <person name="Luo Y.B."/>
            <person name="Van de Peer Y."/>
            <person name="Liu Z.J."/>
        </authorList>
    </citation>
    <scope>NUCLEOTIDE SEQUENCE [LARGE SCALE GENOMIC DNA]</scope>
    <source>
        <tissue evidence="1">The whole plant</tissue>
    </source>
</reference>
<evidence type="ECO:0000313" key="1">
    <source>
        <dbReference type="EMBL" id="PKU87243.1"/>
    </source>
</evidence>